<evidence type="ECO:0000313" key="1">
    <source>
        <dbReference type="EMBL" id="VCX40305.1"/>
    </source>
</evidence>
<organism evidence="1 2">
    <name type="scientific">Gulo gulo</name>
    <name type="common">Wolverine</name>
    <name type="synonym">Gluton</name>
    <dbReference type="NCBI Taxonomy" id="48420"/>
    <lineage>
        <taxon>Eukaryota</taxon>
        <taxon>Metazoa</taxon>
        <taxon>Chordata</taxon>
        <taxon>Craniata</taxon>
        <taxon>Vertebrata</taxon>
        <taxon>Euteleostomi</taxon>
        <taxon>Mammalia</taxon>
        <taxon>Eutheria</taxon>
        <taxon>Laurasiatheria</taxon>
        <taxon>Carnivora</taxon>
        <taxon>Caniformia</taxon>
        <taxon>Musteloidea</taxon>
        <taxon>Mustelidae</taxon>
        <taxon>Guloninae</taxon>
        <taxon>Gulo</taxon>
    </lineage>
</organism>
<dbReference type="Proteomes" id="UP000269945">
    <property type="component" value="Unassembled WGS sequence"/>
</dbReference>
<gene>
    <name evidence="1" type="ORF">BN2614_LOCUS1</name>
</gene>
<dbReference type="EMBL" id="CYRY02045045">
    <property type="protein sequence ID" value="VCX40305.1"/>
    <property type="molecule type" value="Genomic_DNA"/>
</dbReference>
<name>A0A9X9M9U5_GULGU</name>
<protein>
    <submittedName>
        <fullName evidence="1">Uncharacterized protein</fullName>
    </submittedName>
</protein>
<accession>A0A9X9M9U5</accession>
<feature type="non-terminal residue" evidence="1">
    <location>
        <position position="1"/>
    </location>
</feature>
<dbReference type="AlphaFoldDB" id="A0A9X9M9U5"/>
<reference evidence="1 2" key="1">
    <citation type="submission" date="2018-10" db="EMBL/GenBank/DDBJ databases">
        <authorList>
            <person name="Ekblom R."/>
            <person name="Jareborg N."/>
        </authorList>
    </citation>
    <scope>NUCLEOTIDE SEQUENCE [LARGE SCALE GENOMIC DNA]</scope>
    <source>
        <tissue evidence="1">Muscle</tissue>
    </source>
</reference>
<evidence type="ECO:0000313" key="2">
    <source>
        <dbReference type="Proteomes" id="UP000269945"/>
    </source>
</evidence>
<comment type="caution">
    <text evidence="1">The sequence shown here is derived from an EMBL/GenBank/DDBJ whole genome shotgun (WGS) entry which is preliminary data.</text>
</comment>
<proteinExistence type="predicted"/>
<keyword evidence="2" id="KW-1185">Reference proteome</keyword>
<sequence>TSIHSSGQTPDKPRINGSKKSSTFFHSLLDVPHVVQNPAQLHRAEVSAQGEACLGLDKVVIARDFLAEIFDGRLGPEVEPRHGVVEWFSGQLVPDDRGLPLVADADRFYVGDVHVQLSEFLARPLDALVDGLENFLGVLLHPSFFGELLC</sequence>